<name>A0A502HES5_9BACT</name>
<organism evidence="1 2">
    <name type="scientific">Hymenobacter nivis</name>
    <dbReference type="NCBI Taxonomy" id="1850093"/>
    <lineage>
        <taxon>Bacteria</taxon>
        <taxon>Pseudomonadati</taxon>
        <taxon>Bacteroidota</taxon>
        <taxon>Cytophagia</taxon>
        <taxon>Cytophagales</taxon>
        <taxon>Hymenobacteraceae</taxon>
        <taxon>Hymenobacter</taxon>
    </lineage>
</organism>
<dbReference type="InterPro" id="IPR041662">
    <property type="entry name" value="SusD-like_2"/>
</dbReference>
<dbReference type="PROSITE" id="PS51257">
    <property type="entry name" value="PROKAR_LIPOPROTEIN"/>
    <property type="match status" value="1"/>
</dbReference>
<dbReference type="RefSeq" id="WP_140464955.1">
    <property type="nucleotide sequence ID" value="NZ_RCYZ01000001.1"/>
</dbReference>
<dbReference type="EMBL" id="RCYZ01000001">
    <property type="protein sequence ID" value="TPG72175.1"/>
    <property type="molecule type" value="Genomic_DNA"/>
</dbReference>
<dbReference type="InterPro" id="IPR011990">
    <property type="entry name" value="TPR-like_helical_dom_sf"/>
</dbReference>
<sequence>MKILFKMLTAAALTTAASSCSSFLDINNNPNQALTVAPSAILATALSTTAANYTGNAPSYNSYASWVASYWGKTGVVSGYGEELTYNYSSSYYAGLFANTYDNLNDYNIIQTQGAANGYPYHAAIARIMKAYNFLLLVDEYGDIPYSQALQGGTNVSPAYDKAADIYKDLLVQLTGAISDIKATAATATATFTPLAVGPEDIVFGGNMTKWRQFANSLKLRILLRESQTSDATLTASVTQQLAALQTEAATDNVGFITADVVAQPGYAQSAGQQNPLYNRYAYTAAGTSATERQYQIPTQYILNQYSSNNDPRLSQLYTIGARTTGTDPNLVTTPEYIGAQPGQSNAPSFVAPIVASRIRGANASTATGGILKGLVAPTALMLLSEHLFSKAEAETRGLFTGGNTAAKSDYLDGIKASFIYFYRAAATTNASINASTLAASTTAGAAGIDQYNTYINAASNATNPLVSFDNAVVNGALGKQNIIIYQKYLALNSVASTEAWDDYRRTAQPKLPASSQSQSPRADKLPTRLFYPLGETSTNAANVPANVTQYTKIFWDVVD</sequence>
<dbReference type="AlphaFoldDB" id="A0A502HES5"/>
<dbReference type="SUPFAM" id="SSF48452">
    <property type="entry name" value="TPR-like"/>
    <property type="match status" value="1"/>
</dbReference>
<dbReference type="Gene3D" id="1.25.40.390">
    <property type="match status" value="1"/>
</dbReference>
<reference evidence="1 2" key="1">
    <citation type="journal article" date="2019" name="Environ. Microbiol.">
        <title>Species interactions and distinct microbial communities in high Arctic permafrost affected cryosols are associated with the CH4 and CO2 gas fluxes.</title>
        <authorList>
            <person name="Altshuler I."/>
            <person name="Hamel J."/>
            <person name="Turney S."/>
            <person name="Magnuson E."/>
            <person name="Levesque R."/>
            <person name="Greer C."/>
            <person name="Whyte L.G."/>
        </authorList>
    </citation>
    <scope>NUCLEOTIDE SEQUENCE [LARGE SCALE GENOMIC DNA]</scope>
    <source>
        <strain evidence="1 2">S9.2P</strain>
    </source>
</reference>
<protein>
    <submittedName>
        <fullName evidence="1">SusD/RagB family nutrient-binding outer membrane lipoprotein</fullName>
    </submittedName>
</protein>
<keyword evidence="1" id="KW-0449">Lipoprotein</keyword>
<gene>
    <name evidence="1" type="ORF">EAH73_02755</name>
</gene>
<keyword evidence="2" id="KW-1185">Reference proteome</keyword>
<proteinExistence type="predicted"/>
<accession>A0A502HES5</accession>
<evidence type="ECO:0000313" key="1">
    <source>
        <dbReference type="EMBL" id="TPG72175.1"/>
    </source>
</evidence>
<dbReference type="Pfam" id="PF12771">
    <property type="entry name" value="SusD-like_2"/>
    <property type="match status" value="1"/>
</dbReference>
<comment type="caution">
    <text evidence="1">The sequence shown here is derived from an EMBL/GenBank/DDBJ whole genome shotgun (WGS) entry which is preliminary data.</text>
</comment>
<dbReference type="OrthoDB" id="622163at2"/>
<evidence type="ECO:0000313" key="2">
    <source>
        <dbReference type="Proteomes" id="UP000317646"/>
    </source>
</evidence>
<dbReference type="Proteomes" id="UP000317646">
    <property type="component" value="Unassembled WGS sequence"/>
</dbReference>